<evidence type="ECO:0000313" key="2">
    <source>
        <dbReference type="EMBL" id="MBU3079521.1"/>
    </source>
</evidence>
<accession>A0ABS6BQ40</accession>
<keyword evidence="3" id="KW-1185">Reference proteome</keyword>
<name>A0ABS6BQ40_9SPHN</name>
<evidence type="ECO:0000313" key="3">
    <source>
        <dbReference type="Proteomes" id="UP000776276"/>
    </source>
</evidence>
<dbReference type="Pfam" id="PF01979">
    <property type="entry name" value="Amidohydro_1"/>
    <property type="match status" value="1"/>
</dbReference>
<dbReference type="InterPro" id="IPR006680">
    <property type="entry name" value="Amidohydro-rel"/>
</dbReference>
<dbReference type="EMBL" id="JAHKRT010000011">
    <property type="protein sequence ID" value="MBU3079521.1"/>
    <property type="molecule type" value="Genomic_DNA"/>
</dbReference>
<dbReference type="InterPro" id="IPR051781">
    <property type="entry name" value="Metallo-dep_Hydrolase"/>
</dbReference>
<dbReference type="PANTHER" id="PTHR43135:SF3">
    <property type="entry name" value="ALPHA-D-RIBOSE 1-METHYLPHOSPHONATE 5-TRIPHOSPHATE DIPHOSPHATASE"/>
    <property type="match status" value="1"/>
</dbReference>
<protein>
    <submittedName>
        <fullName evidence="2">Amidohydrolase family protein</fullName>
    </submittedName>
</protein>
<dbReference type="Proteomes" id="UP000776276">
    <property type="component" value="Unassembled WGS sequence"/>
</dbReference>
<gene>
    <name evidence="2" type="ORF">KOF26_16815</name>
</gene>
<feature type="domain" description="Amidohydrolase-related" evidence="1">
    <location>
        <begin position="114"/>
        <end position="507"/>
    </location>
</feature>
<reference evidence="2 3" key="1">
    <citation type="submission" date="2021-06" db="EMBL/GenBank/DDBJ databases">
        <title>Sphingomonas sp. XMGL2, whole genome shotgun sequencing project.</title>
        <authorList>
            <person name="Zhao G."/>
            <person name="Shen L."/>
        </authorList>
    </citation>
    <scope>NUCLEOTIDE SEQUENCE [LARGE SCALE GENOMIC DNA]</scope>
    <source>
        <strain evidence="2 3">XMGL2</strain>
    </source>
</reference>
<sequence length="528" mass="57775">MRDNTPPLIRCNVYEIRYLRLWLSQSQKGRRCPVAISNYFRLFLLLIVVGGTSGASASSAVVEIANVILIDGTGAPPRPGVTVRIEGERIRSIVPAGVRKPAKGVTFIDGQGRYLLPGFVDSNVHGTVYGQPARRDTSLKYADSNAELMLEFAQRALKYGVTTIRDSYGVLPPTLAVRDRIERGEVVGARIKAAGNILGWSGPFSLTFSLTRDADLSLFQERWNDLLAQGMGEEIMDMTPDELRVAMDAYLDKGVDFIKYGGTSHFMRPSLIGFSPRQQAVIVGEAHKRGKRVETHATSSEGLRLAVEAGIDLIQHPELMSRDLPDDLIRLIVDKGTLCGIRANYITGAYRQRHISQRAEAQARIDRMPPALTSAEKWRRLDMLADNEDVQRRNAERLIRAGCRVTPATDSYYGDAPEFRRAHKTDEAEPGIGTIRAIEGLVELGMTPMQAIVSATRNGGIAAGMGEDLGTVEPGKIADLVLVSANPLADIRNIEKVEAVIARGKPVDLGRLPEHPLFYGKPEGVAGS</sequence>
<dbReference type="PANTHER" id="PTHR43135">
    <property type="entry name" value="ALPHA-D-RIBOSE 1-METHYLPHOSPHONATE 5-TRIPHOSPHATE DIPHOSPHATASE"/>
    <property type="match status" value="1"/>
</dbReference>
<organism evidence="2 3">
    <name type="scientific">Sphingomonas quercus</name>
    <dbReference type="NCBI Taxonomy" id="2842451"/>
    <lineage>
        <taxon>Bacteria</taxon>
        <taxon>Pseudomonadati</taxon>
        <taxon>Pseudomonadota</taxon>
        <taxon>Alphaproteobacteria</taxon>
        <taxon>Sphingomonadales</taxon>
        <taxon>Sphingomonadaceae</taxon>
        <taxon>Sphingomonas</taxon>
    </lineage>
</organism>
<proteinExistence type="predicted"/>
<comment type="caution">
    <text evidence="2">The sequence shown here is derived from an EMBL/GenBank/DDBJ whole genome shotgun (WGS) entry which is preliminary data.</text>
</comment>
<evidence type="ECO:0000259" key="1">
    <source>
        <dbReference type="Pfam" id="PF01979"/>
    </source>
</evidence>